<evidence type="ECO:0000256" key="6">
    <source>
        <dbReference type="ARBA" id="ARBA00023295"/>
    </source>
</evidence>
<dbReference type="GO" id="GO:0008810">
    <property type="term" value="F:cellulase activity"/>
    <property type="evidence" value="ECO:0007669"/>
    <property type="project" value="UniProtKB-EC"/>
</dbReference>
<organism evidence="10 11">
    <name type="scientific">Hyaloscypha hepaticicola</name>
    <dbReference type="NCBI Taxonomy" id="2082293"/>
    <lineage>
        <taxon>Eukaryota</taxon>
        <taxon>Fungi</taxon>
        <taxon>Dikarya</taxon>
        <taxon>Ascomycota</taxon>
        <taxon>Pezizomycotina</taxon>
        <taxon>Leotiomycetes</taxon>
        <taxon>Helotiales</taxon>
        <taxon>Hyaloscyphaceae</taxon>
        <taxon>Hyaloscypha</taxon>
    </lineage>
</organism>
<proteinExistence type="inferred from homology"/>
<evidence type="ECO:0000313" key="11">
    <source>
        <dbReference type="Proteomes" id="UP000235672"/>
    </source>
</evidence>
<keyword evidence="5 7" id="KW-0378">Hydrolase</keyword>
<accession>A0A2J6Q792</accession>
<dbReference type="EMBL" id="KZ613479">
    <property type="protein sequence ID" value="PMD22155.1"/>
    <property type="molecule type" value="Genomic_DNA"/>
</dbReference>
<evidence type="ECO:0000256" key="3">
    <source>
        <dbReference type="ARBA" id="ARBA00012601"/>
    </source>
</evidence>
<keyword evidence="6 7" id="KW-0326">Glycosidase</keyword>
<evidence type="ECO:0000256" key="8">
    <source>
        <dbReference type="SAM" id="SignalP"/>
    </source>
</evidence>
<reference evidence="10 11" key="1">
    <citation type="submission" date="2016-05" db="EMBL/GenBank/DDBJ databases">
        <title>A degradative enzymes factory behind the ericoid mycorrhizal symbiosis.</title>
        <authorList>
            <consortium name="DOE Joint Genome Institute"/>
            <person name="Martino E."/>
            <person name="Morin E."/>
            <person name="Grelet G."/>
            <person name="Kuo A."/>
            <person name="Kohler A."/>
            <person name="Daghino S."/>
            <person name="Barry K."/>
            <person name="Choi C."/>
            <person name="Cichocki N."/>
            <person name="Clum A."/>
            <person name="Copeland A."/>
            <person name="Hainaut M."/>
            <person name="Haridas S."/>
            <person name="Labutti K."/>
            <person name="Lindquist E."/>
            <person name="Lipzen A."/>
            <person name="Khouja H.-R."/>
            <person name="Murat C."/>
            <person name="Ohm R."/>
            <person name="Olson A."/>
            <person name="Spatafora J."/>
            <person name="Veneault-Fourrey C."/>
            <person name="Henrissat B."/>
            <person name="Grigoriev I."/>
            <person name="Martin F."/>
            <person name="Perotto S."/>
        </authorList>
    </citation>
    <scope>NUCLEOTIDE SEQUENCE [LARGE SCALE GENOMIC DNA]</scope>
    <source>
        <strain evidence="10 11">UAMH 7357</strain>
    </source>
</reference>
<protein>
    <recommendedName>
        <fullName evidence="3">cellulase</fullName>
        <ecNumber evidence="3">3.2.1.4</ecNumber>
    </recommendedName>
</protein>
<dbReference type="OrthoDB" id="5823761at2759"/>
<sequence>MRFSTYLLTAGLSALALSAPVARDRDDECEWNPEPPKKPHAVTHLSSIFVSSTARIPTSTSKVTSSATQPASSTVPALTPSSAVKLLSTTASLTKASSTTGPLATSPSGIMVSAKVSVPKSSSSSAVAATSTSKSGALQWLGANESGAEFGSNIPGALGTDYIFPDTSAIQTLMDKGMNIFRIPFLMERLAQGTMTSALDAAYLSGLKTVVSFITAAGAHAVLDPHNFGRYNGAVFTSTSEFQTFWTNVATEFKDNDLVIFDCNNEFHDEPSNALVVSLNQACINGVRAAGATSQYIFVEGTSYTGAWTWTTTSGNGDSMGNLTDPYDKIVYEMHQYLDSDGSGTSSTCVSSTIGAERIANATTWLRQNNKKGIIGEFAGGANSQCEAAVTGMLDALVAANDVWLGAMWWGAGPWWGNYIYSLEPPSGPAYGTYIDIITKYV</sequence>
<dbReference type="FunFam" id="3.20.20.80:FF:000078">
    <property type="entry name" value="Endo-beta-1,4-glucanase B"/>
    <property type="match status" value="1"/>
</dbReference>
<evidence type="ECO:0000256" key="4">
    <source>
        <dbReference type="ARBA" id="ARBA00022729"/>
    </source>
</evidence>
<dbReference type="Proteomes" id="UP000235672">
    <property type="component" value="Unassembled WGS sequence"/>
</dbReference>
<evidence type="ECO:0000256" key="2">
    <source>
        <dbReference type="ARBA" id="ARBA00005641"/>
    </source>
</evidence>
<evidence type="ECO:0000256" key="1">
    <source>
        <dbReference type="ARBA" id="ARBA00000966"/>
    </source>
</evidence>
<dbReference type="STRING" id="1745343.A0A2J6Q792"/>
<name>A0A2J6Q792_9HELO</name>
<dbReference type="InterPro" id="IPR001547">
    <property type="entry name" value="Glyco_hydro_5"/>
</dbReference>
<dbReference type="SUPFAM" id="SSF51445">
    <property type="entry name" value="(Trans)glycosidases"/>
    <property type="match status" value="1"/>
</dbReference>
<dbReference type="PANTHER" id="PTHR34142:SF1">
    <property type="entry name" value="GLYCOSIDE HYDROLASE FAMILY 5 DOMAIN-CONTAINING PROTEIN"/>
    <property type="match status" value="1"/>
</dbReference>
<feature type="signal peptide" evidence="8">
    <location>
        <begin position="1"/>
        <end position="18"/>
    </location>
</feature>
<dbReference type="GO" id="GO:0009251">
    <property type="term" value="P:glucan catabolic process"/>
    <property type="evidence" value="ECO:0007669"/>
    <property type="project" value="TreeGrafter"/>
</dbReference>
<dbReference type="AlphaFoldDB" id="A0A2J6Q792"/>
<evidence type="ECO:0000256" key="7">
    <source>
        <dbReference type="RuleBase" id="RU361153"/>
    </source>
</evidence>
<dbReference type="Pfam" id="PF00150">
    <property type="entry name" value="Cellulase"/>
    <property type="match status" value="1"/>
</dbReference>
<keyword evidence="11" id="KW-1185">Reference proteome</keyword>
<evidence type="ECO:0000259" key="9">
    <source>
        <dbReference type="Pfam" id="PF00150"/>
    </source>
</evidence>
<evidence type="ECO:0000256" key="5">
    <source>
        <dbReference type="ARBA" id="ARBA00022801"/>
    </source>
</evidence>
<dbReference type="InterPro" id="IPR017853">
    <property type="entry name" value="GH"/>
</dbReference>
<keyword evidence="4 8" id="KW-0732">Signal</keyword>
<dbReference type="EC" id="3.2.1.4" evidence="3"/>
<comment type="catalytic activity">
    <reaction evidence="1">
        <text>Endohydrolysis of (1-&gt;4)-beta-D-glucosidic linkages in cellulose, lichenin and cereal beta-D-glucans.</text>
        <dbReference type="EC" id="3.2.1.4"/>
    </reaction>
</comment>
<gene>
    <name evidence="10" type="ORF">NA56DRAFT_658604</name>
</gene>
<feature type="chain" id="PRO_5014443345" description="cellulase" evidence="8">
    <location>
        <begin position="19"/>
        <end position="442"/>
    </location>
</feature>
<dbReference type="Gene3D" id="3.20.20.80">
    <property type="entry name" value="Glycosidases"/>
    <property type="match status" value="1"/>
</dbReference>
<dbReference type="PANTHER" id="PTHR34142">
    <property type="entry name" value="ENDO-BETA-1,4-GLUCANASE A"/>
    <property type="match status" value="1"/>
</dbReference>
<comment type="similarity">
    <text evidence="2 7">Belongs to the glycosyl hydrolase 5 (cellulase A) family.</text>
</comment>
<evidence type="ECO:0000313" key="10">
    <source>
        <dbReference type="EMBL" id="PMD22155.1"/>
    </source>
</evidence>
<feature type="domain" description="Glycoside hydrolase family 5" evidence="9">
    <location>
        <begin position="145"/>
        <end position="412"/>
    </location>
</feature>